<name>X1UZY6_9ZZZZ</name>
<gene>
    <name evidence="1" type="ORF">S12H4_61821</name>
</gene>
<proteinExistence type="predicted"/>
<dbReference type="AlphaFoldDB" id="X1UZY6"/>
<feature type="non-terminal residue" evidence="1">
    <location>
        <position position="1"/>
    </location>
</feature>
<dbReference type="EMBL" id="BARW01041189">
    <property type="protein sequence ID" value="GAJ23004.1"/>
    <property type="molecule type" value="Genomic_DNA"/>
</dbReference>
<organism evidence="1">
    <name type="scientific">marine sediment metagenome</name>
    <dbReference type="NCBI Taxonomy" id="412755"/>
    <lineage>
        <taxon>unclassified sequences</taxon>
        <taxon>metagenomes</taxon>
        <taxon>ecological metagenomes</taxon>
    </lineage>
</organism>
<reference evidence="1" key="1">
    <citation type="journal article" date="2014" name="Front. Microbiol.">
        <title>High frequency of phylogenetically diverse reductive dehalogenase-homologous genes in deep subseafloor sedimentary metagenomes.</title>
        <authorList>
            <person name="Kawai M."/>
            <person name="Futagami T."/>
            <person name="Toyoda A."/>
            <person name="Takaki Y."/>
            <person name="Nishi S."/>
            <person name="Hori S."/>
            <person name="Arai W."/>
            <person name="Tsubouchi T."/>
            <person name="Morono Y."/>
            <person name="Uchiyama I."/>
            <person name="Ito T."/>
            <person name="Fujiyama A."/>
            <person name="Inagaki F."/>
            <person name="Takami H."/>
        </authorList>
    </citation>
    <scope>NUCLEOTIDE SEQUENCE</scope>
    <source>
        <strain evidence="1">Expedition CK06-06</strain>
    </source>
</reference>
<accession>X1UZY6</accession>
<protein>
    <submittedName>
        <fullName evidence="1">Uncharacterized protein</fullName>
    </submittedName>
</protein>
<comment type="caution">
    <text evidence="1">The sequence shown here is derived from an EMBL/GenBank/DDBJ whole genome shotgun (WGS) entry which is preliminary data.</text>
</comment>
<evidence type="ECO:0000313" key="1">
    <source>
        <dbReference type="EMBL" id="GAJ23004.1"/>
    </source>
</evidence>
<sequence length="68" mass="8189">EWFRARADRIIAGEQPTRDEELDLVIDHFQLMRLMAQHKIYQDRQLLEQLLNIRNEIRKSHSLPPKAP</sequence>